<evidence type="ECO:0000313" key="11">
    <source>
        <dbReference type="Proteomes" id="UP000069162"/>
    </source>
</evidence>
<dbReference type="Gene3D" id="2.60.40.10">
    <property type="entry name" value="Immunoglobulins"/>
    <property type="match status" value="2"/>
</dbReference>
<dbReference type="PROSITE" id="PS00635">
    <property type="entry name" value="PILI_CHAPERONE"/>
    <property type="match status" value="1"/>
</dbReference>
<dbReference type="InterPro" id="IPR016147">
    <property type="entry name" value="Pili_assmbl_chaperone_N"/>
</dbReference>
<evidence type="ECO:0000259" key="8">
    <source>
        <dbReference type="Pfam" id="PF00345"/>
    </source>
</evidence>
<evidence type="ECO:0000313" key="10">
    <source>
        <dbReference type="EMBL" id="ALR78150.1"/>
    </source>
</evidence>
<evidence type="ECO:0000256" key="4">
    <source>
        <dbReference type="ARBA" id="ARBA00022764"/>
    </source>
</evidence>
<dbReference type="InterPro" id="IPR008962">
    <property type="entry name" value="PapD-like_sf"/>
</dbReference>
<dbReference type="InterPro" id="IPR036316">
    <property type="entry name" value="Pili_assmbl_chap_C_dom_sf"/>
</dbReference>
<comment type="similarity">
    <text evidence="2 6">Belongs to the periplasmic pilus chaperone family.</text>
</comment>
<protein>
    <recommendedName>
        <fullName evidence="12">Pili assembly chaperone, N-terminal protein</fullName>
    </recommendedName>
</protein>
<evidence type="ECO:0008006" key="12">
    <source>
        <dbReference type="Google" id="ProtNLM"/>
    </source>
</evidence>
<dbReference type="Pfam" id="PF00345">
    <property type="entry name" value="PapD_N"/>
    <property type="match status" value="1"/>
</dbReference>
<keyword evidence="3 7" id="KW-0732">Signal</keyword>
<evidence type="ECO:0000256" key="5">
    <source>
        <dbReference type="ARBA" id="ARBA00023186"/>
    </source>
</evidence>
<keyword evidence="5 6" id="KW-0143">Chaperone</keyword>
<reference evidence="11" key="1">
    <citation type="submission" date="2015-10" db="EMBL/GenBank/DDBJ databases">
        <title>Complete Genome Sequencing of Klebsiella sp. strain G5.</title>
        <authorList>
            <person name="Chan K.-G."/>
            <person name="Chen J.-W."/>
        </authorList>
    </citation>
    <scope>NUCLEOTIDE SEQUENCE [LARGE SCALE GENOMIC DNA]</scope>
    <source>
        <strain evidence="11">G5</strain>
    </source>
</reference>
<dbReference type="InterPro" id="IPR013783">
    <property type="entry name" value="Ig-like_fold"/>
</dbReference>
<dbReference type="GO" id="GO:0071555">
    <property type="term" value="P:cell wall organization"/>
    <property type="evidence" value="ECO:0007669"/>
    <property type="project" value="InterPro"/>
</dbReference>
<dbReference type="KEGG" id="kle:AO703_18265"/>
<name>A0A806X7Q5_9ENTR</name>
<dbReference type="PRINTS" id="PR00969">
    <property type="entry name" value="CHAPERONPILI"/>
</dbReference>
<dbReference type="Proteomes" id="UP000069162">
    <property type="component" value="Chromosome"/>
</dbReference>
<proteinExistence type="inferred from homology"/>
<dbReference type="Pfam" id="PF02753">
    <property type="entry name" value="PapD_C"/>
    <property type="match status" value="1"/>
</dbReference>
<evidence type="ECO:0000256" key="1">
    <source>
        <dbReference type="ARBA" id="ARBA00004418"/>
    </source>
</evidence>
<sequence>MRDRSLIFPLLLCLAGALLLFSAIAQAGVVIGGTRFVYAGGQKSISVSVRNKSQAPFLVNARVATGGEWQGVAQADGGAAPFVVTPPLLVIQPQRENIIRLIYTGGPLPADRESLFTLSIAAIPASKAQANSVQLAVRSALKLIYRPTGLKGDAASAYSNLRWRRDGAALRVSNPGPYYVTLFQLSIAGKSLDNAGVVAPFGERRFSGCPSSQPCRIRWQSINDYGRVMPPAAALLQPSGR</sequence>
<dbReference type="InterPro" id="IPR050643">
    <property type="entry name" value="Periplasmic_pilus_chap"/>
</dbReference>
<dbReference type="PANTHER" id="PTHR30251">
    <property type="entry name" value="PILUS ASSEMBLY CHAPERONE"/>
    <property type="match status" value="1"/>
</dbReference>
<feature type="domain" description="Pili assembly chaperone C-terminal" evidence="9">
    <location>
        <begin position="172"/>
        <end position="229"/>
    </location>
</feature>
<dbReference type="InterPro" id="IPR001829">
    <property type="entry name" value="Pili_assmbl_chaperone_bac"/>
</dbReference>
<organism evidence="10 11">
    <name type="scientific">[Enterobacter] lignolyticus</name>
    <dbReference type="NCBI Taxonomy" id="1334193"/>
    <lineage>
        <taxon>Bacteria</taxon>
        <taxon>Pseudomonadati</taxon>
        <taxon>Pseudomonadota</taxon>
        <taxon>Gammaproteobacteria</taxon>
        <taxon>Enterobacterales</taxon>
        <taxon>Enterobacteriaceae</taxon>
        <taxon>Pluralibacter</taxon>
    </lineage>
</organism>
<evidence type="ECO:0000256" key="3">
    <source>
        <dbReference type="ARBA" id="ARBA00022729"/>
    </source>
</evidence>
<evidence type="ECO:0000259" key="9">
    <source>
        <dbReference type="Pfam" id="PF02753"/>
    </source>
</evidence>
<evidence type="ECO:0000256" key="6">
    <source>
        <dbReference type="RuleBase" id="RU003918"/>
    </source>
</evidence>
<evidence type="ECO:0000256" key="7">
    <source>
        <dbReference type="SAM" id="SignalP"/>
    </source>
</evidence>
<dbReference type="SUPFAM" id="SSF49584">
    <property type="entry name" value="Periplasmic chaperone C-domain"/>
    <property type="match status" value="1"/>
</dbReference>
<accession>A0A806X7Q5</accession>
<feature type="chain" id="PRO_5032293502" description="Pili assembly chaperone, N-terminal protein" evidence="7">
    <location>
        <begin position="28"/>
        <end position="241"/>
    </location>
</feature>
<dbReference type="InterPro" id="IPR016148">
    <property type="entry name" value="Pili_assmbl_chaperone_C"/>
</dbReference>
<evidence type="ECO:0000256" key="2">
    <source>
        <dbReference type="ARBA" id="ARBA00007399"/>
    </source>
</evidence>
<dbReference type="EMBL" id="CP012871">
    <property type="protein sequence ID" value="ALR78150.1"/>
    <property type="molecule type" value="Genomic_DNA"/>
</dbReference>
<dbReference type="SUPFAM" id="SSF49354">
    <property type="entry name" value="PapD-like"/>
    <property type="match status" value="1"/>
</dbReference>
<dbReference type="GO" id="GO:0030288">
    <property type="term" value="C:outer membrane-bounded periplasmic space"/>
    <property type="evidence" value="ECO:0007669"/>
    <property type="project" value="InterPro"/>
</dbReference>
<feature type="domain" description="Pili assembly chaperone N-terminal" evidence="8">
    <location>
        <begin position="28"/>
        <end position="150"/>
    </location>
</feature>
<dbReference type="OrthoDB" id="6504604at2"/>
<dbReference type="PANTHER" id="PTHR30251:SF1">
    <property type="entry name" value="FIMBRIAL CHAPARONE"/>
    <property type="match status" value="1"/>
</dbReference>
<dbReference type="InterPro" id="IPR018046">
    <property type="entry name" value="Pili_assmbl_chaperone_CS"/>
</dbReference>
<gene>
    <name evidence="10" type="ORF">AO703_18265</name>
</gene>
<dbReference type="AlphaFoldDB" id="A0A806X7Q5"/>
<keyword evidence="4" id="KW-0574">Periplasm</keyword>
<feature type="signal peptide" evidence="7">
    <location>
        <begin position="1"/>
        <end position="27"/>
    </location>
</feature>
<comment type="subcellular location">
    <subcellularLocation>
        <location evidence="1 6">Periplasm</location>
    </subcellularLocation>
</comment>